<evidence type="ECO:0000313" key="7">
    <source>
        <dbReference type="Proteomes" id="UP000705867"/>
    </source>
</evidence>
<reference evidence="6" key="2">
    <citation type="submission" date="2021-08" db="EMBL/GenBank/DDBJ databases">
        <authorList>
            <person name="Dalcin Martins P."/>
        </authorList>
    </citation>
    <scope>NUCLEOTIDE SEQUENCE</scope>
    <source>
        <strain evidence="6">MAG_39</strain>
    </source>
</reference>
<proteinExistence type="inferred from homology"/>
<evidence type="ECO:0000256" key="1">
    <source>
        <dbReference type="ARBA" id="ARBA00022598"/>
    </source>
</evidence>
<dbReference type="NCBIfam" id="TIGR02717">
    <property type="entry name" value="AcCoA-syn-alpha"/>
    <property type="match status" value="1"/>
</dbReference>
<dbReference type="InterPro" id="IPR003781">
    <property type="entry name" value="CoA-bd"/>
</dbReference>
<evidence type="ECO:0000256" key="3">
    <source>
        <dbReference type="ARBA" id="ARBA00022840"/>
    </source>
</evidence>
<name>A0A953M3A8_9BACT</name>
<accession>A0A953M3A8</accession>
<dbReference type="InterPro" id="IPR036291">
    <property type="entry name" value="NAD(P)-bd_dom_sf"/>
</dbReference>
<dbReference type="AlphaFoldDB" id="A0A953M3A8"/>
<dbReference type="SMART" id="SM00881">
    <property type="entry name" value="CoA_binding"/>
    <property type="match status" value="1"/>
</dbReference>
<sequence length="697" mass="75391">MLEALFNPSSVAVIGASKDPRKVGYAVLDNLIKYRYPGKIYPVNPNAEEILGVKACPKVSEADGNVDLAVISVPAPLVPDALLDCAAAEVRAVIVVSAGFKESGPEGFTREERIKAIAREHSIRMLGPNCLGLINTANNMNASFAGGMLPKGRISFFSQSGALGIAILDWALGNNIGFSKFISLGNKTDLNEIDFIEYFAEDPDTDVILGYIEDVVDGHRFFQVARRATKVKPIILIKSGGTEAGARAASSHTGALAGSEVAFNAAFKQTGIIKADGIQDLFDTALAFSGRKLPAGDRLLIITNAGGPGIIAADTAERMKVRLPQMTKSSIDAIASLLPPTASLYNPVDIIGDATSERYAAVLQRAIHDPNVDGIAVILTPQAMTDVENTADIIIEAAQATDKPIIASFIGEMRVRNSLEKLKRHSIPGFIYPETAVRSFRRMYDFTVWQHRFEEPPQTGTPGKEAVAGIISSLLEAERYEVGEDSAMEILSHYGFTFPERALARTSMEAFAIAERIGPPLVMKISSPDILHKTDVGGVKLNIGSALAARDAFMEITSNVKRLMPDAFVEGVMLYEMIKGGKEVIIGVTYDRTFGHMIMFGLGGIYVEVLKDVSFRIAPVSHNEALSMINEIRTSALLRGARGEKPVDIEAIVECILRVSALVTDFPRIRELDINPLVVMSRGTFALDARIIFERPK</sequence>
<dbReference type="PANTHER" id="PTHR43334">
    <property type="entry name" value="ACETATE--COA LIGASE [ADP-FORMING]"/>
    <property type="match status" value="1"/>
</dbReference>
<dbReference type="GO" id="GO:0005524">
    <property type="term" value="F:ATP binding"/>
    <property type="evidence" value="ECO:0007669"/>
    <property type="project" value="UniProtKB-KW"/>
</dbReference>
<dbReference type="PANTHER" id="PTHR43334:SF1">
    <property type="entry name" value="3-HYDROXYPROPIONATE--COA LIGASE [ADP-FORMING]"/>
    <property type="match status" value="1"/>
</dbReference>
<evidence type="ECO:0000256" key="4">
    <source>
        <dbReference type="ARBA" id="ARBA00060888"/>
    </source>
</evidence>
<evidence type="ECO:0000256" key="2">
    <source>
        <dbReference type="ARBA" id="ARBA00022741"/>
    </source>
</evidence>
<keyword evidence="1 6" id="KW-0436">Ligase</keyword>
<dbReference type="InterPro" id="IPR043938">
    <property type="entry name" value="Ligase_CoA_dom"/>
</dbReference>
<dbReference type="Gene3D" id="3.30.1490.20">
    <property type="entry name" value="ATP-grasp fold, A domain"/>
    <property type="match status" value="1"/>
</dbReference>
<dbReference type="SUPFAM" id="SSF51735">
    <property type="entry name" value="NAD(P)-binding Rossmann-fold domains"/>
    <property type="match status" value="1"/>
</dbReference>
<organism evidence="6 7">
    <name type="scientific">Candidatus Nitrobium versatile</name>
    <dbReference type="NCBI Taxonomy" id="2884831"/>
    <lineage>
        <taxon>Bacteria</taxon>
        <taxon>Pseudomonadati</taxon>
        <taxon>Nitrospirota</taxon>
        <taxon>Nitrospiria</taxon>
        <taxon>Nitrospirales</taxon>
        <taxon>Nitrospiraceae</taxon>
        <taxon>Candidatus Nitrobium</taxon>
    </lineage>
</organism>
<dbReference type="Pfam" id="PF13380">
    <property type="entry name" value="CoA_binding_2"/>
    <property type="match status" value="1"/>
</dbReference>
<reference evidence="6" key="1">
    <citation type="journal article" date="2021" name="bioRxiv">
        <title>Unraveling nitrogen, sulfur and carbon metabolic pathways and microbial community transcriptional responses to substrate deprivation and toxicity stresses in a bioreactor mimicking anoxic brackish coastal sediment conditions.</title>
        <authorList>
            <person name="Martins P.D."/>
            <person name="Echeveste M.J."/>
            <person name="Arshad A."/>
            <person name="Kurth J."/>
            <person name="Ouboter H."/>
            <person name="Jetten M.S.M."/>
            <person name="Welte C.U."/>
        </authorList>
    </citation>
    <scope>NUCLEOTIDE SEQUENCE</scope>
    <source>
        <strain evidence="6">MAG_39</strain>
    </source>
</reference>
<evidence type="ECO:0000313" key="6">
    <source>
        <dbReference type="EMBL" id="MBZ0158190.1"/>
    </source>
</evidence>
<dbReference type="Pfam" id="PF13549">
    <property type="entry name" value="ATP-grasp_5"/>
    <property type="match status" value="1"/>
</dbReference>
<dbReference type="Gene3D" id="3.40.50.261">
    <property type="entry name" value="Succinyl-CoA synthetase domains"/>
    <property type="match status" value="2"/>
</dbReference>
<dbReference type="Pfam" id="PF13607">
    <property type="entry name" value="Succ_CoA_lig"/>
    <property type="match status" value="1"/>
</dbReference>
<dbReference type="InterPro" id="IPR014089">
    <property type="entry name" value="AcCoA-synth-alpha"/>
</dbReference>
<dbReference type="InterPro" id="IPR051538">
    <property type="entry name" value="Acyl-CoA_Synth/Transferase"/>
</dbReference>
<gene>
    <name evidence="6" type="ORF">K8I29_18490</name>
</gene>
<keyword evidence="3" id="KW-0067">ATP-binding</keyword>
<dbReference type="Gene3D" id="3.30.470.20">
    <property type="entry name" value="ATP-grasp fold, B domain"/>
    <property type="match status" value="1"/>
</dbReference>
<feature type="domain" description="CoA-binding" evidence="5">
    <location>
        <begin position="5"/>
        <end position="100"/>
    </location>
</feature>
<dbReference type="InterPro" id="IPR032875">
    <property type="entry name" value="Succ_CoA_lig_flav_dom"/>
</dbReference>
<dbReference type="InterPro" id="IPR016102">
    <property type="entry name" value="Succinyl-CoA_synth-like"/>
</dbReference>
<dbReference type="InterPro" id="IPR013815">
    <property type="entry name" value="ATP_grasp_subdomain_1"/>
</dbReference>
<dbReference type="GO" id="GO:0043758">
    <property type="term" value="F:acetate-CoA ligase (ADP-forming) activity"/>
    <property type="evidence" value="ECO:0007669"/>
    <property type="project" value="InterPro"/>
</dbReference>
<protein>
    <submittedName>
        <fullName evidence="6">Acetate--CoA ligase family protein</fullName>
    </submittedName>
</protein>
<dbReference type="SUPFAM" id="SSF52210">
    <property type="entry name" value="Succinyl-CoA synthetase domains"/>
    <property type="match status" value="2"/>
</dbReference>
<dbReference type="Proteomes" id="UP000705867">
    <property type="component" value="Unassembled WGS sequence"/>
</dbReference>
<dbReference type="Pfam" id="PF19045">
    <property type="entry name" value="Ligase_CoA_2"/>
    <property type="match status" value="1"/>
</dbReference>
<keyword evidence="2" id="KW-0547">Nucleotide-binding</keyword>
<comment type="similarity">
    <text evidence="4">In the N-terminal section; belongs to the acetate CoA ligase alpha subunit family.</text>
</comment>
<evidence type="ECO:0000259" key="5">
    <source>
        <dbReference type="SMART" id="SM00881"/>
    </source>
</evidence>
<dbReference type="SUPFAM" id="SSF56059">
    <property type="entry name" value="Glutathione synthetase ATP-binding domain-like"/>
    <property type="match status" value="1"/>
</dbReference>
<comment type="caution">
    <text evidence="6">The sequence shown here is derived from an EMBL/GenBank/DDBJ whole genome shotgun (WGS) entry which is preliminary data.</text>
</comment>
<dbReference type="EMBL" id="JAIOIV010000140">
    <property type="protein sequence ID" value="MBZ0158190.1"/>
    <property type="molecule type" value="Genomic_DNA"/>
</dbReference>
<dbReference type="FunFam" id="3.30.1490.20:FF:000020">
    <property type="entry name" value="Protein lysine acetyltransferase"/>
    <property type="match status" value="1"/>
</dbReference>
<dbReference type="Gene3D" id="3.40.50.720">
    <property type="entry name" value="NAD(P)-binding Rossmann-like Domain"/>
    <property type="match status" value="1"/>
</dbReference>